<gene>
    <name evidence="1" type="ORF">GCM10022204_11120</name>
</gene>
<dbReference type="EMBL" id="BAAAYX010000003">
    <property type="protein sequence ID" value="GAA3696973.1"/>
    <property type="molecule type" value="Genomic_DNA"/>
</dbReference>
<evidence type="ECO:0000313" key="1">
    <source>
        <dbReference type="EMBL" id="GAA3696973.1"/>
    </source>
</evidence>
<sequence>MTHPFPAGSEAAPGPYRCSSCGYPLDVVPGQPLRPCRSCHGRFWVRVGEQTIADLYDDSPGDGSWLRTTADFEER</sequence>
<dbReference type="RefSeq" id="WP_344811307.1">
    <property type="nucleotide sequence ID" value="NZ_BAAAYX010000003.1"/>
</dbReference>
<keyword evidence="2" id="KW-1185">Reference proteome</keyword>
<dbReference type="Proteomes" id="UP001500051">
    <property type="component" value="Unassembled WGS sequence"/>
</dbReference>
<accession>A0ABP7CYP7</accession>
<reference evidence="2" key="1">
    <citation type="journal article" date="2019" name="Int. J. Syst. Evol. Microbiol.">
        <title>The Global Catalogue of Microorganisms (GCM) 10K type strain sequencing project: providing services to taxonomists for standard genome sequencing and annotation.</title>
        <authorList>
            <consortium name="The Broad Institute Genomics Platform"/>
            <consortium name="The Broad Institute Genome Sequencing Center for Infectious Disease"/>
            <person name="Wu L."/>
            <person name="Ma J."/>
        </authorList>
    </citation>
    <scope>NUCLEOTIDE SEQUENCE [LARGE SCALE GENOMIC DNA]</scope>
    <source>
        <strain evidence="2">JCM 16548</strain>
    </source>
</reference>
<name>A0ABP7CYP7_9ACTN</name>
<evidence type="ECO:0000313" key="2">
    <source>
        <dbReference type="Proteomes" id="UP001500051"/>
    </source>
</evidence>
<protein>
    <submittedName>
        <fullName evidence="1">Uncharacterized protein</fullName>
    </submittedName>
</protein>
<comment type="caution">
    <text evidence="1">The sequence shown here is derived from an EMBL/GenBank/DDBJ whole genome shotgun (WGS) entry which is preliminary data.</text>
</comment>
<proteinExistence type="predicted"/>
<organism evidence="1 2">
    <name type="scientific">Microlunatus aurantiacus</name>
    <dbReference type="NCBI Taxonomy" id="446786"/>
    <lineage>
        <taxon>Bacteria</taxon>
        <taxon>Bacillati</taxon>
        <taxon>Actinomycetota</taxon>
        <taxon>Actinomycetes</taxon>
        <taxon>Propionibacteriales</taxon>
        <taxon>Propionibacteriaceae</taxon>
        <taxon>Microlunatus</taxon>
    </lineage>
</organism>